<evidence type="ECO:0000313" key="8">
    <source>
        <dbReference type="Proteomes" id="UP000295221"/>
    </source>
</evidence>
<gene>
    <name evidence="7" type="ORF">EV194_103190</name>
</gene>
<feature type="domain" description="PPIase FKBP-type" evidence="6">
    <location>
        <begin position="88"/>
        <end position="175"/>
    </location>
</feature>
<dbReference type="AlphaFoldDB" id="A0A4R2GKR5"/>
<sequence>MRVLNIIFLISLLFIFCNCSDSQNRQQSQRSSQITRDQYIEINRLLIESDQRIISQFVDSMDLDMQRTETGLWYTIENPVDGADIRTGQIVTLNYNIWLLDGTLCYSSDEDGHKVFMVGHGGVESGLEEGILMLKKGSKATFIMPPHLAHGLIGDDDRIPYRAILKYEVEVLDVKDK</sequence>
<dbReference type="InterPro" id="IPR046357">
    <property type="entry name" value="PPIase_dom_sf"/>
</dbReference>
<name>A0A4R2GKR5_9BACT</name>
<dbReference type="EC" id="5.2.1.8" evidence="5"/>
<keyword evidence="3 4" id="KW-0413">Isomerase</keyword>
<comment type="caution">
    <text evidence="7">The sequence shown here is derived from an EMBL/GenBank/DDBJ whole genome shotgun (WGS) entry which is preliminary data.</text>
</comment>
<dbReference type="SUPFAM" id="SSF54534">
    <property type="entry name" value="FKBP-like"/>
    <property type="match status" value="1"/>
</dbReference>
<dbReference type="InterPro" id="IPR001179">
    <property type="entry name" value="PPIase_FKBP_dom"/>
</dbReference>
<evidence type="ECO:0000259" key="6">
    <source>
        <dbReference type="PROSITE" id="PS50059"/>
    </source>
</evidence>
<accession>A0A4R2GKR5</accession>
<dbReference type="RefSeq" id="WP_132433183.1">
    <property type="nucleotide sequence ID" value="NZ_SLWK01000003.1"/>
</dbReference>
<evidence type="ECO:0000256" key="5">
    <source>
        <dbReference type="RuleBase" id="RU003915"/>
    </source>
</evidence>
<dbReference type="PANTHER" id="PTHR45779:SF7">
    <property type="entry name" value="PEPTIDYLPROLYL ISOMERASE"/>
    <property type="match status" value="1"/>
</dbReference>
<dbReference type="InterPro" id="IPR044609">
    <property type="entry name" value="FKBP2/11"/>
</dbReference>
<protein>
    <recommendedName>
        <fullName evidence="5">Peptidyl-prolyl cis-trans isomerase</fullName>
        <ecNumber evidence="5">5.2.1.8</ecNumber>
    </recommendedName>
</protein>
<reference evidence="7 8" key="1">
    <citation type="submission" date="2019-03" db="EMBL/GenBank/DDBJ databases">
        <title>Genomic Encyclopedia of Type Strains, Phase IV (KMG-IV): sequencing the most valuable type-strain genomes for metagenomic binning, comparative biology and taxonomic classification.</title>
        <authorList>
            <person name="Goeker M."/>
        </authorList>
    </citation>
    <scope>NUCLEOTIDE SEQUENCE [LARGE SCALE GENOMIC DNA]</scope>
    <source>
        <strain evidence="7 8">DSM 24179</strain>
    </source>
</reference>
<evidence type="ECO:0000256" key="3">
    <source>
        <dbReference type="ARBA" id="ARBA00023235"/>
    </source>
</evidence>
<organism evidence="7 8">
    <name type="scientific">Natronoflexus pectinivorans</name>
    <dbReference type="NCBI Taxonomy" id="682526"/>
    <lineage>
        <taxon>Bacteria</taxon>
        <taxon>Pseudomonadati</taxon>
        <taxon>Bacteroidota</taxon>
        <taxon>Bacteroidia</taxon>
        <taxon>Marinilabiliales</taxon>
        <taxon>Marinilabiliaceae</taxon>
        <taxon>Natronoflexus</taxon>
    </lineage>
</organism>
<evidence type="ECO:0000256" key="1">
    <source>
        <dbReference type="ARBA" id="ARBA00000971"/>
    </source>
</evidence>
<dbReference type="Proteomes" id="UP000295221">
    <property type="component" value="Unassembled WGS sequence"/>
</dbReference>
<dbReference type="PANTHER" id="PTHR45779">
    <property type="entry name" value="PEPTIDYLPROLYL ISOMERASE"/>
    <property type="match status" value="1"/>
</dbReference>
<dbReference type="PROSITE" id="PS50059">
    <property type="entry name" value="FKBP_PPIASE"/>
    <property type="match status" value="1"/>
</dbReference>
<comment type="similarity">
    <text evidence="5">Belongs to the FKBP-type PPIase family.</text>
</comment>
<dbReference type="Pfam" id="PF00254">
    <property type="entry name" value="FKBP_C"/>
    <property type="match status" value="1"/>
</dbReference>
<keyword evidence="8" id="KW-1185">Reference proteome</keyword>
<dbReference type="GO" id="GO:0003755">
    <property type="term" value="F:peptidyl-prolyl cis-trans isomerase activity"/>
    <property type="evidence" value="ECO:0007669"/>
    <property type="project" value="UniProtKB-UniRule"/>
</dbReference>
<evidence type="ECO:0000256" key="4">
    <source>
        <dbReference type="PROSITE-ProRule" id="PRU00277"/>
    </source>
</evidence>
<evidence type="ECO:0000313" key="7">
    <source>
        <dbReference type="EMBL" id="TCO09279.1"/>
    </source>
</evidence>
<comment type="catalytic activity">
    <reaction evidence="1 4 5">
        <text>[protein]-peptidylproline (omega=180) = [protein]-peptidylproline (omega=0)</text>
        <dbReference type="Rhea" id="RHEA:16237"/>
        <dbReference type="Rhea" id="RHEA-COMP:10747"/>
        <dbReference type="Rhea" id="RHEA-COMP:10748"/>
        <dbReference type="ChEBI" id="CHEBI:83833"/>
        <dbReference type="ChEBI" id="CHEBI:83834"/>
        <dbReference type="EC" id="5.2.1.8"/>
    </reaction>
</comment>
<dbReference type="EMBL" id="SLWK01000003">
    <property type="protein sequence ID" value="TCO09279.1"/>
    <property type="molecule type" value="Genomic_DNA"/>
</dbReference>
<proteinExistence type="inferred from homology"/>
<keyword evidence="2 4" id="KW-0697">Rotamase</keyword>
<dbReference type="Gene3D" id="3.10.50.40">
    <property type="match status" value="1"/>
</dbReference>
<dbReference type="OrthoDB" id="1093155at2"/>
<evidence type="ECO:0000256" key="2">
    <source>
        <dbReference type="ARBA" id="ARBA00023110"/>
    </source>
</evidence>